<keyword evidence="2" id="KW-1185">Reference proteome</keyword>
<evidence type="ECO:0000313" key="2">
    <source>
        <dbReference type="Proteomes" id="UP000290191"/>
    </source>
</evidence>
<evidence type="ECO:0008006" key="3">
    <source>
        <dbReference type="Google" id="ProtNLM"/>
    </source>
</evidence>
<protein>
    <recommendedName>
        <fullName evidence="3">Class II aldolase/adducin N-terminal domain-containing protein</fullName>
    </recommendedName>
</protein>
<proteinExistence type="predicted"/>
<dbReference type="Gene3D" id="3.40.225.10">
    <property type="entry name" value="Class II aldolase/adducin N-terminal domain"/>
    <property type="match status" value="1"/>
</dbReference>
<organism evidence="1 2">
    <name type="scientific">Halarcobacter anaerophilus</name>
    <dbReference type="NCBI Taxonomy" id="877500"/>
    <lineage>
        <taxon>Bacteria</taxon>
        <taxon>Pseudomonadati</taxon>
        <taxon>Campylobacterota</taxon>
        <taxon>Epsilonproteobacteria</taxon>
        <taxon>Campylobacterales</taxon>
        <taxon>Arcobacteraceae</taxon>
        <taxon>Halarcobacter</taxon>
    </lineage>
</organism>
<dbReference type="InterPro" id="IPR036409">
    <property type="entry name" value="Aldolase_II/adducin_N_sf"/>
</dbReference>
<dbReference type="STRING" id="877500.GCA_000935065_02416"/>
<comment type="caution">
    <text evidence="1">The sequence shown here is derived from an EMBL/GenBank/DDBJ whole genome shotgun (WGS) entry which is preliminary data.</text>
</comment>
<reference evidence="1 2" key="1">
    <citation type="submission" date="2017-10" db="EMBL/GenBank/DDBJ databases">
        <title>Genomics of the genus Arcobacter.</title>
        <authorList>
            <person name="Perez-Cataluna A."/>
            <person name="Figueras M.J."/>
        </authorList>
    </citation>
    <scope>NUCLEOTIDE SEQUENCE [LARGE SCALE GENOMIC DNA]</scope>
    <source>
        <strain evidence="1 2">DSM 24636</strain>
    </source>
</reference>
<sequence length="199" mass="23060">MIKDFNYTIKYTKTEEIAVKECNKIEKIRSRLFCLGLIGAYSNGSSFGSISYRYNKNKNSFVITGKDTGEFPKLSANYYSFVKKVDYQKGKMFCLGVNKPSNEWLIHSYVYKLDMNIKAVIVINNERVWDYMFNNEALRVGFENLDNSEVLDKLYENVDPFLNNSFFIEGHDFSIVAFGKTLSEAEKSLYNIVKKVLNL</sequence>
<dbReference type="SUPFAM" id="SSF53639">
    <property type="entry name" value="AraD/HMP-PK domain-like"/>
    <property type="match status" value="1"/>
</dbReference>
<name>A0A4Q0Y3D4_9BACT</name>
<dbReference type="RefSeq" id="WP_044418189.1">
    <property type="nucleotide sequence ID" value="NZ_CP041070.1"/>
</dbReference>
<dbReference type="AlphaFoldDB" id="A0A4Q0Y3D4"/>
<accession>A0A4Q0Y3D4</accession>
<dbReference type="EMBL" id="PDKO01000001">
    <property type="protein sequence ID" value="RXJ64666.1"/>
    <property type="molecule type" value="Genomic_DNA"/>
</dbReference>
<dbReference type="OrthoDB" id="422493at2"/>
<gene>
    <name evidence="1" type="ORF">CRV06_01525</name>
</gene>
<dbReference type="Proteomes" id="UP000290191">
    <property type="component" value="Unassembled WGS sequence"/>
</dbReference>
<evidence type="ECO:0000313" key="1">
    <source>
        <dbReference type="EMBL" id="RXJ64666.1"/>
    </source>
</evidence>